<feature type="binding site" evidence="17">
    <location>
        <position position="387"/>
    </location>
    <ligand>
        <name>(6S)-NADPHX</name>
        <dbReference type="ChEBI" id="CHEBI:64076"/>
    </ligand>
</feature>
<feature type="binding site" evidence="17">
    <location>
        <position position="270"/>
    </location>
    <ligand>
        <name>(6S)-NADPHX</name>
        <dbReference type="ChEBI" id="CHEBI:64076"/>
    </ligand>
</feature>
<dbReference type="PIRSF" id="PIRSF017184">
    <property type="entry name" value="Nnr"/>
    <property type="match status" value="1"/>
</dbReference>
<evidence type="ECO:0000256" key="4">
    <source>
        <dbReference type="ARBA" id="ARBA00009524"/>
    </source>
</evidence>
<dbReference type="EMBL" id="JADZLT010000053">
    <property type="protein sequence ID" value="MBH0239248.1"/>
    <property type="molecule type" value="Genomic_DNA"/>
</dbReference>
<proteinExistence type="inferred from homology"/>
<comment type="similarity">
    <text evidence="18">Belongs to the NnrE/AIBP family.</text>
</comment>
<evidence type="ECO:0000256" key="16">
    <source>
        <dbReference type="ARBA" id="ARBA00049209"/>
    </source>
</evidence>
<dbReference type="NCBIfam" id="TIGR00197">
    <property type="entry name" value="yjeF_nterm"/>
    <property type="match status" value="1"/>
</dbReference>
<feature type="domain" description="YjeF N-terminal" evidence="21">
    <location>
        <begin position="25"/>
        <end position="225"/>
    </location>
</feature>
<dbReference type="Proteomes" id="UP000631694">
    <property type="component" value="Unassembled WGS sequence"/>
</dbReference>
<dbReference type="HAMAP" id="MF_01965">
    <property type="entry name" value="NADHX_dehydratase"/>
    <property type="match status" value="1"/>
</dbReference>
<evidence type="ECO:0000256" key="8">
    <source>
        <dbReference type="ARBA" id="ARBA00022857"/>
    </source>
</evidence>
<dbReference type="PROSITE" id="PS51385">
    <property type="entry name" value="YJEF_N"/>
    <property type="match status" value="1"/>
</dbReference>
<dbReference type="AlphaFoldDB" id="A0A931I5K9"/>
<feature type="domain" description="YjeF C-terminal" evidence="20">
    <location>
        <begin position="235"/>
        <end position="508"/>
    </location>
</feature>
<dbReference type="InterPro" id="IPR000631">
    <property type="entry name" value="CARKD"/>
</dbReference>
<dbReference type="GO" id="GO:0046872">
    <property type="term" value="F:metal ion binding"/>
    <property type="evidence" value="ECO:0007669"/>
    <property type="project" value="UniProtKB-UniRule"/>
</dbReference>
<evidence type="ECO:0000256" key="7">
    <source>
        <dbReference type="ARBA" id="ARBA00022840"/>
    </source>
</evidence>
<dbReference type="NCBIfam" id="TIGR00196">
    <property type="entry name" value="yjeF_cterm"/>
    <property type="match status" value="1"/>
</dbReference>
<dbReference type="CDD" id="cd01171">
    <property type="entry name" value="YXKO-related"/>
    <property type="match status" value="1"/>
</dbReference>
<dbReference type="EC" id="5.1.99.6" evidence="19"/>
<comment type="similarity">
    <text evidence="3 19">In the N-terminal section; belongs to the NnrE/AIBP family.</text>
</comment>
<evidence type="ECO:0000256" key="15">
    <source>
        <dbReference type="ARBA" id="ARBA00048238"/>
    </source>
</evidence>
<keyword evidence="8 17" id="KW-0521">NADP</keyword>
<dbReference type="RefSeq" id="WP_197312330.1">
    <property type="nucleotide sequence ID" value="NZ_JADZLT010000053.1"/>
</dbReference>
<evidence type="ECO:0000259" key="20">
    <source>
        <dbReference type="PROSITE" id="PS51383"/>
    </source>
</evidence>
<keyword evidence="10 17" id="KW-0520">NAD</keyword>
<keyword evidence="7 17" id="KW-0067">ATP-binding</keyword>
<dbReference type="GO" id="GO:0110051">
    <property type="term" value="P:metabolite repair"/>
    <property type="evidence" value="ECO:0007669"/>
    <property type="project" value="TreeGrafter"/>
</dbReference>
<feature type="binding site" evidence="18">
    <location>
        <position position="171"/>
    </location>
    <ligand>
        <name>K(+)</name>
        <dbReference type="ChEBI" id="CHEBI:29103"/>
    </ligand>
</feature>
<evidence type="ECO:0000313" key="23">
    <source>
        <dbReference type="Proteomes" id="UP000631694"/>
    </source>
</evidence>
<reference evidence="22" key="1">
    <citation type="submission" date="2020-12" db="EMBL/GenBank/DDBJ databases">
        <title>Methylobrevis albus sp. nov., isolated from fresh water lack sediment.</title>
        <authorList>
            <person name="Zou Q."/>
        </authorList>
    </citation>
    <scope>NUCLEOTIDE SEQUENCE</scope>
    <source>
        <strain evidence="22">L22</strain>
    </source>
</reference>
<comment type="similarity">
    <text evidence="17">Belongs to the NnrD/CARKD family.</text>
</comment>
<evidence type="ECO:0000256" key="19">
    <source>
        <dbReference type="PIRNR" id="PIRNR017184"/>
    </source>
</evidence>
<evidence type="ECO:0000256" key="12">
    <source>
        <dbReference type="ARBA" id="ARBA00023239"/>
    </source>
</evidence>
<comment type="caution">
    <text evidence="17">Lacks conserved residue(s) required for the propagation of feature annotation.</text>
</comment>
<dbReference type="GO" id="GO:0052856">
    <property type="term" value="F:NAD(P)HX epimerase activity"/>
    <property type="evidence" value="ECO:0007669"/>
    <property type="project" value="UniProtKB-UniRule"/>
</dbReference>
<comment type="catalytic activity">
    <reaction evidence="1 18 19">
        <text>(6R)-NADHX = (6S)-NADHX</text>
        <dbReference type="Rhea" id="RHEA:32215"/>
        <dbReference type="ChEBI" id="CHEBI:64074"/>
        <dbReference type="ChEBI" id="CHEBI:64075"/>
        <dbReference type="EC" id="5.1.99.6"/>
    </reaction>
</comment>
<comment type="cofactor">
    <cofactor evidence="17">
        <name>Mg(2+)</name>
        <dbReference type="ChEBI" id="CHEBI:18420"/>
    </cofactor>
</comment>
<feature type="binding site" evidence="18">
    <location>
        <position position="132"/>
    </location>
    <ligand>
        <name>K(+)</name>
        <dbReference type="ChEBI" id="CHEBI:29103"/>
    </ligand>
</feature>
<dbReference type="HAMAP" id="MF_01966">
    <property type="entry name" value="NADHX_epimerase"/>
    <property type="match status" value="1"/>
</dbReference>
<dbReference type="Gene3D" id="3.40.1190.20">
    <property type="match status" value="1"/>
</dbReference>
<dbReference type="Pfam" id="PF01256">
    <property type="entry name" value="Carb_kinase"/>
    <property type="match status" value="1"/>
</dbReference>
<feature type="binding site" evidence="18">
    <location>
        <position position="73"/>
    </location>
    <ligand>
        <name>K(+)</name>
        <dbReference type="ChEBI" id="CHEBI:29103"/>
    </ligand>
</feature>
<comment type="catalytic activity">
    <reaction evidence="2 18 19">
        <text>(6R)-NADPHX = (6S)-NADPHX</text>
        <dbReference type="Rhea" id="RHEA:32227"/>
        <dbReference type="ChEBI" id="CHEBI:64076"/>
        <dbReference type="ChEBI" id="CHEBI:64077"/>
        <dbReference type="EC" id="5.1.99.6"/>
    </reaction>
</comment>
<dbReference type="EC" id="4.2.1.136" evidence="19"/>
<feature type="binding site" evidence="17">
    <location>
        <begin position="424"/>
        <end position="428"/>
    </location>
    <ligand>
        <name>AMP</name>
        <dbReference type="ChEBI" id="CHEBI:456215"/>
    </ligand>
</feature>
<feature type="binding site" evidence="17">
    <location>
        <position position="454"/>
    </location>
    <ligand>
        <name>(6S)-NADPHX</name>
        <dbReference type="ChEBI" id="CHEBI:64076"/>
    </ligand>
</feature>
<evidence type="ECO:0000256" key="17">
    <source>
        <dbReference type="HAMAP-Rule" id="MF_01965"/>
    </source>
</evidence>
<dbReference type="InterPro" id="IPR004443">
    <property type="entry name" value="YjeF_N_dom"/>
</dbReference>
<evidence type="ECO:0000259" key="21">
    <source>
        <dbReference type="PROSITE" id="PS51385"/>
    </source>
</evidence>
<evidence type="ECO:0000256" key="11">
    <source>
        <dbReference type="ARBA" id="ARBA00023235"/>
    </source>
</evidence>
<evidence type="ECO:0000256" key="6">
    <source>
        <dbReference type="ARBA" id="ARBA00022741"/>
    </source>
</evidence>
<dbReference type="PANTHER" id="PTHR12592">
    <property type="entry name" value="ATP-DEPENDENT (S)-NAD(P)H-HYDRATE DEHYDRATASE FAMILY MEMBER"/>
    <property type="match status" value="1"/>
</dbReference>
<keyword evidence="6 17" id="KW-0547">Nucleotide-binding</keyword>
<keyword evidence="11 18" id="KW-0413">Isomerase</keyword>
<evidence type="ECO:0000256" key="14">
    <source>
        <dbReference type="ARBA" id="ARBA00025153"/>
    </source>
</evidence>
<dbReference type="Gene3D" id="3.40.50.10260">
    <property type="entry name" value="YjeF N-terminal domain"/>
    <property type="match status" value="1"/>
</dbReference>
<protein>
    <recommendedName>
        <fullName evidence="19">Bifunctional NAD(P)H-hydrate repair enzyme</fullName>
    </recommendedName>
    <alternativeName>
        <fullName evidence="19">Nicotinamide nucleotide repair protein</fullName>
    </alternativeName>
    <domain>
        <recommendedName>
            <fullName evidence="19">ADP-dependent (S)-NAD(P)H-hydrate dehydratase</fullName>
            <ecNumber evidence="19">4.2.1.136</ecNumber>
        </recommendedName>
        <alternativeName>
            <fullName evidence="19">ADP-dependent NAD(P)HX dehydratase</fullName>
        </alternativeName>
    </domain>
    <domain>
        <recommendedName>
            <fullName evidence="19">NAD(P)H-hydrate epimerase</fullName>
            <ecNumber evidence="19">5.1.99.6</ecNumber>
        </recommendedName>
    </domain>
</protein>
<dbReference type="InterPro" id="IPR030677">
    <property type="entry name" value="Nnr"/>
</dbReference>
<keyword evidence="12 17" id="KW-0456">Lyase</keyword>
<dbReference type="Pfam" id="PF03853">
    <property type="entry name" value="YjeF_N"/>
    <property type="match status" value="1"/>
</dbReference>
<comment type="function">
    <text evidence="17">Catalyzes the dehydration of the S-form of NAD(P)HX at the expense of ADP, which is converted to AMP. Together with NAD(P)HX epimerase, which catalyzes the epimerization of the S- and R-forms, the enzyme allows the repair of both epimers of NAD(P)HX, a damaged form of NAD(P)H that is a result of enzymatic or heat-dependent hydration.</text>
</comment>
<feature type="binding site" evidence="18">
    <location>
        <begin position="136"/>
        <end position="142"/>
    </location>
    <ligand>
        <name>(6S)-NADPHX</name>
        <dbReference type="ChEBI" id="CHEBI:64076"/>
    </ligand>
</feature>
<comment type="caution">
    <text evidence="22">The sequence shown here is derived from an EMBL/GenBank/DDBJ whole genome shotgun (WGS) entry which is preliminary data.</text>
</comment>
<keyword evidence="9 18" id="KW-0630">Potassium</keyword>
<keyword evidence="23" id="KW-1185">Reference proteome</keyword>
<evidence type="ECO:0000256" key="5">
    <source>
        <dbReference type="ARBA" id="ARBA00022723"/>
    </source>
</evidence>
<sequence>MTSPLHPIEDAARLSPHVLVTPGEMGQADRLTIEAGTAELKLMERAGRAVADDIAARHPHGTRVAVVCGPGNNGGDGFVAARVLRERGLIVRLLLLPGRGPEGSAGEMLKRARLAPEPPSRAAIDEAAVIVDALFGAGLARPLDGAAAEVVGWINAAEAAGAIVVAVDLPSGVDGRTGAVLGVAVQATRSVTFFRRKPGHLLLPGRLHTGRCLVHDIGIRDGVLRSIGPRAAANHPSLWAAQWPLRRADAHKFSRGTVLVAGGDAASTGAAKLAAAAALRTGAGLVTIAVPPDAVATASAYLAALIVRPAETADAFAALVAEPRLKAIVVGPATGVGAATRAKTAAALGTLAGVVLDADALSSHAADPDELFRQIASRAAPVVLTPHEGEFARLFPDLAPGEGVSKIDRARAAAARSGAVVILKGADTVIAAPDGFALVNENAPPDLATAGSGDVLAGIVAGLLAQGRDGLTAAAIGVWMHGRAGQVAGPGLVADDLVGALRTVLAEGVPVED</sequence>
<dbReference type="InterPro" id="IPR029056">
    <property type="entry name" value="Ribokinase-like"/>
</dbReference>
<dbReference type="InterPro" id="IPR017953">
    <property type="entry name" value="Carbohydrate_kinase_pred_CS"/>
</dbReference>
<accession>A0A931I5K9</accession>
<evidence type="ECO:0000256" key="1">
    <source>
        <dbReference type="ARBA" id="ARBA00000013"/>
    </source>
</evidence>
<dbReference type="GO" id="GO:0052855">
    <property type="term" value="F:ADP-dependent NAD(P)H-hydrate dehydratase activity"/>
    <property type="evidence" value="ECO:0007669"/>
    <property type="project" value="UniProtKB-UniRule"/>
</dbReference>
<comment type="subunit">
    <text evidence="17">Homotetramer.</text>
</comment>
<dbReference type="GO" id="GO:0005524">
    <property type="term" value="F:ATP binding"/>
    <property type="evidence" value="ECO:0007669"/>
    <property type="project" value="UniProtKB-UniRule"/>
</dbReference>
<comment type="catalytic activity">
    <reaction evidence="15 17 19">
        <text>(6S)-NADHX + ADP = AMP + phosphate + NADH + H(+)</text>
        <dbReference type="Rhea" id="RHEA:32223"/>
        <dbReference type="ChEBI" id="CHEBI:15378"/>
        <dbReference type="ChEBI" id="CHEBI:43474"/>
        <dbReference type="ChEBI" id="CHEBI:57945"/>
        <dbReference type="ChEBI" id="CHEBI:64074"/>
        <dbReference type="ChEBI" id="CHEBI:456215"/>
        <dbReference type="ChEBI" id="CHEBI:456216"/>
        <dbReference type="EC" id="4.2.1.136"/>
    </reaction>
</comment>
<dbReference type="GO" id="GO:0046496">
    <property type="term" value="P:nicotinamide nucleotide metabolic process"/>
    <property type="evidence" value="ECO:0007669"/>
    <property type="project" value="UniProtKB-UniRule"/>
</dbReference>
<dbReference type="SUPFAM" id="SSF64153">
    <property type="entry name" value="YjeF N-terminal domain-like"/>
    <property type="match status" value="1"/>
</dbReference>
<organism evidence="22 23">
    <name type="scientific">Methylobrevis albus</name>
    <dbReference type="NCBI Taxonomy" id="2793297"/>
    <lineage>
        <taxon>Bacteria</taxon>
        <taxon>Pseudomonadati</taxon>
        <taxon>Pseudomonadota</taxon>
        <taxon>Alphaproteobacteria</taxon>
        <taxon>Hyphomicrobiales</taxon>
        <taxon>Pleomorphomonadaceae</taxon>
        <taxon>Methylobrevis</taxon>
    </lineage>
</organism>
<dbReference type="PROSITE" id="PS01050">
    <property type="entry name" value="YJEF_C_2"/>
    <property type="match status" value="1"/>
</dbReference>
<comment type="function">
    <text evidence="14 19">Bifunctional enzyme that catalyzes the epimerization of the S- and R-forms of NAD(P)HX and the dehydration of the S-form of NAD(P)HX at the expense of ADP, which is converted to AMP. This allows the repair of both epimers of NAD(P)HX, a damaged form of NAD(P)H that is a result of enzymatic or heat-dependent hydration.</text>
</comment>
<evidence type="ECO:0000256" key="9">
    <source>
        <dbReference type="ARBA" id="ARBA00022958"/>
    </source>
</evidence>
<feature type="binding site" evidence="17">
    <location>
        <position position="453"/>
    </location>
    <ligand>
        <name>AMP</name>
        <dbReference type="ChEBI" id="CHEBI:456215"/>
    </ligand>
</feature>
<comment type="cofactor">
    <cofactor evidence="18 19">
        <name>K(+)</name>
        <dbReference type="ChEBI" id="CHEBI:29103"/>
    </cofactor>
    <text evidence="18 19">Binds 1 potassium ion per subunit.</text>
</comment>
<name>A0A931I5K9_9HYPH</name>
<dbReference type="SUPFAM" id="SSF53613">
    <property type="entry name" value="Ribokinase-like"/>
    <property type="match status" value="1"/>
</dbReference>
<dbReference type="PROSITE" id="PS51383">
    <property type="entry name" value="YJEF_C_3"/>
    <property type="match status" value="1"/>
</dbReference>
<evidence type="ECO:0000256" key="3">
    <source>
        <dbReference type="ARBA" id="ARBA00006001"/>
    </source>
</evidence>
<evidence type="ECO:0000256" key="18">
    <source>
        <dbReference type="HAMAP-Rule" id="MF_01966"/>
    </source>
</evidence>
<evidence type="ECO:0000256" key="13">
    <source>
        <dbReference type="ARBA" id="ARBA00023268"/>
    </source>
</evidence>
<dbReference type="PANTHER" id="PTHR12592:SF0">
    <property type="entry name" value="ATP-DEPENDENT (S)-NAD(P)H-HYDRATE DEHYDRATASE"/>
    <property type="match status" value="1"/>
</dbReference>
<evidence type="ECO:0000313" key="22">
    <source>
        <dbReference type="EMBL" id="MBH0239248.1"/>
    </source>
</evidence>
<evidence type="ECO:0000256" key="2">
    <source>
        <dbReference type="ARBA" id="ARBA00000909"/>
    </source>
</evidence>
<keyword evidence="5 18" id="KW-0479">Metal-binding</keyword>
<comment type="function">
    <text evidence="18">Catalyzes the epimerization of the S- and R-forms of NAD(P)HX, a damaged form of NAD(P)H that is a result of enzymatic or heat-dependent hydration. This is a prerequisite for the S-specific NAD(P)H-hydrate dehydratase to allow the repair of both epimers of NAD(P)HX.</text>
</comment>
<dbReference type="InterPro" id="IPR036652">
    <property type="entry name" value="YjeF_N_dom_sf"/>
</dbReference>
<comment type="catalytic activity">
    <reaction evidence="16 17 19">
        <text>(6S)-NADPHX + ADP = AMP + phosphate + NADPH + H(+)</text>
        <dbReference type="Rhea" id="RHEA:32235"/>
        <dbReference type="ChEBI" id="CHEBI:15378"/>
        <dbReference type="ChEBI" id="CHEBI:43474"/>
        <dbReference type="ChEBI" id="CHEBI:57783"/>
        <dbReference type="ChEBI" id="CHEBI:64076"/>
        <dbReference type="ChEBI" id="CHEBI:456215"/>
        <dbReference type="ChEBI" id="CHEBI:456216"/>
        <dbReference type="EC" id="4.2.1.136"/>
    </reaction>
</comment>
<comment type="similarity">
    <text evidence="4 19">In the C-terminal section; belongs to the NnrD/CARKD family.</text>
</comment>
<feature type="binding site" evidence="18">
    <location>
        <begin position="72"/>
        <end position="76"/>
    </location>
    <ligand>
        <name>(6S)-NADPHX</name>
        <dbReference type="ChEBI" id="CHEBI:64076"/>
    </ligand>
</feature>
<keyword evidence="13" id="KW-0511">Multifunctional enzyme</keyword>
<gene>
    <name evidence="18" type="primary">nnrE</name>
    <name evidence="17" type="synonym">nnrD</name>
    <name evidence="22" type="ORF">I5731_15595</name>
</gene>
<feature type="binding site" evidence="18">
    <location>
        <position position="168"/>
    </location>
    <ligand>
        <name>(6S)-NADPHX</name>
        <dbReference type="ChEBI" id="CHEBI:64076"/>
    </ligand>
</feature>
<evidence type="ECO:0000256" key="10">
    <source>
        <dbReference type="ARBA" id="ARBA00023027"/>
    </source>
</evidence>